<dbReference type="PANTHER" id="PTHR31374:SF198">
    <property type="entry name" value="AUXIN-RESPONSIVE PROTEIN SAUR72"/>
    <property type="match status" value="1"/>
</dbReference>
<dbReference type="EMBL" id="OX451739">
    <property type="protein sequence ID" value="CAI8606903.1"/>
    <property type="molecule type" value="Genomic_DNA"/>
</dbReference>
<protein>
    <recommendedName>
        <fullName evidence="4">SAUR-like auxin-responsive protein family</fullName>
    </recommendedName>
</protein>
<comment type="similarity">
    <text evidence="1">Belongs to the ARG7 family.</text>
</comment>
<dbReference type="InterPro" id="IPR003676">
    <property type="entry name" value="SAUR_fam"/>
</dbReference>
<organism evidence="2 3">
    <name type="scientific">Vicia faba</name>
    <name type="common">Broad bean</name>
    <name type="synonym">Faba vulgaris</name>
    <dbReference type="NCBI Taxonomy" id="3906"/>
    <lineage>
        <taxon>Eukaryota</taxon>
        <taxon>Viridiplantae</taxon>
        <taxon>Streptophyta</taxon>
        <taxon>Embryophyta</taxon>
        <taxon>Tracheophyta</taxon>
        <taxon>Spermatophyta</taxon>
        <taxon>Magnoliopsida</taxon>
        <taxon>eudicotyledons</taxon>
        <taxon>Gunneridae</taxon>
        <taxon>Pentapetalae</taxon>
        <taxon>rosids</taxon>
        <taxon>fabids</taxon>
        <taxon>Fabales</taxon>
        <taxon>Fabaceae</taxon>
        <taxon>Papilionoideae</taxon>
        <taxon>50 kb inversion clade</taxon>
        <taxon>NPAAA clade</taxon>
        <taxon>Hologalegina</taxon>
        <taxon>IRL clade</taxon>
        <taxon>Fabeae</taxon>
        <taxon>Vicia</taxon>
    </lineage>
</organism>
<dbReference type="GO" id="GO:0005737">
    <property type="term" value="C:cytoplasm"/>
    <property type="evidence" value="ECO:0007669"/>
    <property type="project" value="EnsemblPlants"/>
</dbReference>
<name>A0AAV1ABJ9_VICFA</name>
<dbReference type="GO" id="GO:0009733">
    <property type="term" value="P:response to auxin"/>
    <property type="evidence" value="ECO:0007669"/>
    <property type="project" value="InterPro"/>
</dbReference>
<sequence length="122" mass="13846">MKQFIRKFSCINDSSSYSLLQSNSIKSQQAESVHSDHVPEGHVPVYVGEEMQRFILNTELLNHPVFVNLLNLSAQEYGYKQKGVIRIPCRVSVFEQILEAVRLGHDPQIIRDILDSSSDEAS</sequence>
<keyword evidence="3" id="KW-1185">Reference proteome</keyword>
<proteinExistence type="inferred from homology"/>
<dbReference type="Proteomes" id="UP001157006">
    <property type="component" value="Chromosome 4"/>
</dbReference>
<evidence type="ECO:0008006" key="4">
    <source>
        <dbReference type="Google" id="ProtNLM"/>
    </source>
</evidence>
<evidence type="ECO:0000313" key="3">
    <source>
        <dbReference type="Proteomes" id="UP001157006"/>
    </source>
</evidence>
<accession>A0AAV1ABJ9</accession>
<reference evidence="2 3" key="1">
    <citation type="submission" date="2023-01" db="EMBL/GenBank/DDBJ databases">
        <authorList>
            <person name="Kreplak J."/>
        </authorList>
    </citation>
    <scope>NUCLEOTIDE SEQUENCE [LARGE SCALE GENOMIC DNA]</scope>
</reference>
<gene>
    <name evidence="2" type="ORF">VFH_IV012320</name>
</gene>
<dbReference type="PANTHER" id="PTHR31374">
    <property type="entry name" value="AUXIN-INDUCED PROTEIN-LIKE-RELATED"/>
    <property type="match status" value="1"/>
</dbReference>
<evidence type="ECO:0000256" key="1">
    <source>
        <dbReference type="ARBA" id="ARBA00006974"/>
    </source>
</evidence>
<evidence type="ECO:0000313" key="2">
    <source>
        <dbReference type="EMBL" id="CAI8606903.1"/>
    </source>
</evidence>
<dbReference type="AlphaFoldDB" id="A0AAV1ABJ9"/>
<dbReference type="Pfam" id="PF02519">
    <property type="entry name" value="Auxin_inducible"/>
    <property type="match status" value="1"/>
</dbReference>